<dbReference type="AlphaFoldDB" id="A0A1F4VC82"/>
<dbReference type="InterPro" id="IPR036217">
    <property type="entry name" value="MethylDNA_cys_MeTrfase_DNAb"/>
</dbReference>
<dbReference type="InterPro" id="IPR036388">
    <property type="entry name" value="WH-like_DNA-bd_sf"/>
</dbReference>
<dbReference type="InterPro" id="IPR052520">
    <property type="entry name" value="ATL_DNA_repair"/>
</dbReference>
<evidence type="ECO:0000259" key="2">
    <source>
        <dbReference type="Pfam" id="PF01035"/>
    </source>
</evidence>
<organism evidence="3 4">
    <name type="scientific">candidate division WWE3 bacterium RIFCSPLOWO2_01_FULL_41_18</name>
    <dbReference type="NCBI Taxonomy" id="1802625"/>
    <lineage>
        <taxon>Bacteria</taxon>
        <taxon>Katanobacteria</taxon>
    </lineage>
</organism>
<feature type="domain" description="Methylated-DNA-[protein]-cysteine S-methyltransferase DNA binding" evidence="2">
    <location>
        <begin position="3"/>
        <end position="85"/>
    </location>
</feature>
<dbReference type="GO" id="GO:0006281">
    <property type="term" value="P:DNA repair"/>
    <property type="evidence" value="ECO:0007669"/>
    <property type="project" value="InterPro"/>
</dbReference>
<dbReference type="PANTHER" id="PTHR42942:SF1">
    <property type="entry name" value="ALKYLTRANSFERASE-LIKE PROTEIN 1"/>
    <property type="match status" value="1"/>
</dbReference>
<comment type="caution">
    <text evidence="3">The sequence shown here is derived from an EMBL/GenBank/DDBJ whole genome shotgun (WGS) entry which is preliminary data.</text>
</comment>
<reference evidence="3 4" key="1">
    <citation type="journal article" date="2016" name="Nat. Commun.">
        <title>Thousands of microbial genomes shed light on interconnected biogeochemical processes in an aquifer system.</title>
        <authorList>
            <person name="Anantharaman K."/>
            <person name="Brown C.T."/>
            <person name="Hug L.A."/>
            <person name="Sharon I."/>
            <person name="Castelle C.J."/>
            <person name="Probst A.J."/>
            <person name="Thomas B.C."/>
            <person name="Singh A."/>
            <person name="Wilkins M.J."/>
            <person name="Karaoz U."/>
            <person name="Brodie E.L."/>
            <person name="Williams K.H."/>
            <person name="Hubbard S.S."/>
            <person name="Banfield J.F."/>
        </authorList>
    </citation>
    <scope>NUCLEOTIDE SEQUENCE [LARGE SCALE GENOMIC DNA]</scope>
</reference>
<keyword evidence="1" id="KW-0227">DNA damage</keyword>
<dbReference type="Gene3D" id="1.10.10.10">
    <property type="entry name" value="Winged helix-like DNA-binding domain superfamily/Winged helix DNA-binding domain"/>
    <property type="match status" value="1"/>
</dbReference>
<dbReference type="InterPro" id="IPR014048">
    <property type="entry name" value="MethylDNA_cys_MeTrfase_DNA-bd"/>
</dbReference>
<dbReference type="EMBL" id="MEVI01000004">
    <property type="protein sequence ID" value="OGC54805.1"/>
    <property type="molecule type" value="Genomic_DNA"/>
</dbReference>
<accession>A0A1F4VC82</accession>
<dbReference type="Pfam" id="PF01035">
    <property type="entry name" value="DNA_binding_1"/>
    <property type="match status" value="1"/>
</dbReference>
<evidence type="ECO:0000256" key="1">
    <source>
        <dbReference type="ARBA" id="ARBA00022763"/>
    </source>
</evidence>
<sequence length="126" mass="14679">MSKFKEKVFEIVRRVPEGKVVSYGQVALMAGIPRAAIQVGWVLHISDESDKLPWWRVINNAGRISTTCLEHTAQNQKEKLEKEGVKVTKNLKIDIEKYRFRPNPKFLQNLSLEDEYIFKLMEKYGI</sequence>
<evidence type="ECO:0000313" key="4">
    <source>
        <dbReference type="Proteomes" id="UP000176504"/>
    </source>
</evidence>
<protein>
    <recommendedName>
        <fullName evidence="2">Methylated-DNA-[protein]-cysteine S-methyltransferase DNA binding domain-containing protein</fullName>
    </recommendedName>
</protein>
<dbReference type="Proteomes" id="UP000176504">
    <property type="component" value="Unassembled WGS sequence"/>
</dbReference>
<evidence type="ECO:0000313" key="3">
    <source>
        <dbReference type="EMBL" id="OGC54805.1"/>
    </source>
</evidence>
<dbReference type="GO" id="GO:0003824">
    <property type="term" value="F:catalytic activity"/>
    <property type="evidence" value="ECO:0007669"/>
    <property type="project" value="InterPro"/>
</dbReference>
<name>A0A1F4VC82_UNCKA</name>
<gene>
    <name evidence="3" type="ORF">A3A78_04990</name>
</gene>
<dbReference type="CDD" id="cd06445">
    <property type="entry name" value="ATase"/>
    <property type="match status" value="1"/>
</dbReference>
<dbReference type="PANTHER" id="PTHR42942">
    <property type="entry name" value="6-O-METHYLGUANINE DNA METHYLTRANSFERASE"/>
    <property type="match status" value="1"/>
</dbReference>
<dbReference type="SUPFAM" id="SSF46767">
    <property type="entry name" value="Methylated DNA-protein cysteine methyltransferase, C-terminal domain"/>
    <property type="match status" value="1"/>
</dbReference>
<proteinExistence type="predicted"/>